<dbReference type="AlphaFoldDB" id="A0A239JQ27"/>
<evidence type="ECO:0000259" key="3">
    <source>
        <dbReference type="Pfam" id="PF08719"/>
    </source>
</evidence>
<organism evidence="4 5">
    <name type="scientific">Noviherbaspirillum humi</name>
    <dbReference type="NCBI Taxonomy" id="1688639"/>
    <lineage>
        <taxon>Bacteria</taxon>
        <taxon>Pseudomonadati</taxon>
        <taxon>Pseudomonadota</taxon>
        <taxon>Betaproteobacteria</taxon>
        <taxon>Burkholderiales</taxon>
        <taxon>Oxalobacteraceae</taxon>
        <taxon>Noviherbaspirillum</taxon>
    </lineage>
</organism>
<dbReference type="SUPFAM" id="SSF143990">
    <property type="entry name" value="YbiA-like"/>
    <property type="match status" value="1"/>
</dbReference>
<gene>
    <name evidence="4" type="ORF">SAMN06265795_11340</name>
</gene>
<evidence type="ECO:0000313" key="4">
    <source>
        <dbReference type="EMBL" id="SNT07642.1"/>
    </source>
</evidence>
<reference evidence="4 5" key="1">
    <citation type="submission" date="2017-06" db="EMBL/GenBank/DDBJ databases">
        <authorList>
            <person name="Kim H.J."/>
            <person name="Triplett B.A."/>
        </authorList>
    </citation>
    <scope>NUCLEOTIDE SEQUENCE [LARGE SCALE GENOMIC DNA]</scope>
    <source>
        <strain evidence="4 5">U15</strain>
    </source>
</reference>
<dbReference type="RefSeq" id="WP_176442526.1">
    <property type="nucleotide sequence ID" value="NZ_FZOT01000013.1"/>
</dbReference>
<evidence type="ECO:0000256" key="2">
    <source>
        <dbReference type="ARBA" id="ARBA00000751"/>
    </source>
</evidence>
<comment type="catalytic activity">
    <reaction evidence="2">
        <text>2,5-diamino-6-hydroxy-4-(5-phosphoribosylamino)-pyrimidine + H2O = 2,5,6-triamino-4-hydroxypyrimidine + D-ribose 5-phosphate</text>
        <dbReference type="Rhea" id="RHEA:23436"/>
        <dbReference type="ChEBI" id="CHEBI:15377"/>
        <dbReference type="ChEBI" id="CHEBI:58614"/>
        <dbReference type="ChEBI" id="CHEBI:78346"/>
        <dbReference type="ChEBI" id="CHEBI:137796"/>
    </reaction>
</comment>
<accession>A0A239JQ27</accession>
<dbReference type="CDD" id="cd15457">
    <property type="entry name" value="NADAR"/>
    <property type="match status" value="1"/>
</dbReference>
<feature type="domain" description="NADAR" evidence="3">
    <location>
        <begin position="17"/>
        <end position="150"/>
    </location>
</feature>
<dbReference type="Pfam" id="PF08719">
    <property type="entry name" value="NADAR"/>
    <property type="match status" value="1"/>
</dbReference>
<evidence type="ECO:0000313" key="5">
    <source>
        <dbReference type="Proteomes" id="UP000198284"/>
    </source>
</evidence>
<evidence type="ECO:0000256" key="1">
    <source>
        <dbReference type="ARBA" id="ARBA00000022"/>
    </source>
</evidence>
<dbReference type="InterPro" id="IPR037238">
    <property type="entry name" value="YbiA-like_sf"/>
</dbReference>
<dbReference type="EMBL" id="FZOT01000013">
    <property type="protein sequence ID" value="SNT07642.1"/>
    <property type="molecule type" value="Genomic_DNA"/>
</dbReference>
<keyword evidence="5" id="KW-1185">Reference proteome</keyword>
<sequence>MPQKRSEQRVLHPKGTANFVHDGIRFVGLTQYVYYQQALFLGDYRIAEKILKAKPRDQLRRIRKEAVDTDASAAWEALYPEVLKRGIKAKFAQEPTLCRWLLQQSEGELRKVRSLWDFSAADAEPDRNLDESPGSGNLLGDALAEVRQQLARQH</sequence>
<dbReference type="InterPro" id="IPR012816">
    <property type="entry name" value="NADAR"/>
</dbReference>
<name>A0A239JQ27_9BURK</name>
<dbReference type="Gene3D" id="1.10.357.40">
    <property type="entry name" value="YbiA-like"/>
    <property type="match status" value="1"/>
</dbReference>
<proteinExistence type="predicted"/>
<protein>
    <recommendedName>
        <fullName evidence="3">NADAR domain-containing protein</fullName>
    </recommendedName>
</protein>
<comment type="catalytic activity">
    <reaction evidence="1">
        <text>5-amino-6-(5-phospho-D-ribosylamino)uracil + H2O = 5,6-diaminouracil + D-ribose 5-phosphate</text>
        <dbReference type="Rhea" id="RHEA:55020"/>
        <dbReference type="ChEBI" id="CHEBI:15377"/>
        <dbReference type="ChEBI" id="CHEBI:46252"/>
        <dbReference type="ChEBI" id="CHEBI:58453"/>
        <dbReference type="ChEBI" id="CHEBI:78346"/>
    </reaction>
</comment>
<dbReference type="Proteomes" id="UP000198284">
    <property type="component" value="Unassembled WGS sequence"/>
</dbReference>